<feature type="region of interest" description="Disordered" evidence="1">
    <location>
        <begin position="285"/>
        <end position="304"/>
    </location>
</feature>
<dbReference type="PANTHER" id="PTHR43245">
    <property type="entry name" value="BIFUNCTIONAL POLYMYXIN RESISTANCE PROTEIN ARNA"/>
    <property type="match status" value="1"/>
</dbReference>
<dbReference type="CDD" id="cd08946">
    <property type="entry name" value="SDR_e"/>
    <property type="match status" value="1"/>
</dbReference>
<organism evidence="3 4">
    <name type="scientific">Bradyrhizobium macuxiense</name>
    <dbReference type="NCBI Taxonomy" id="1755647"/>
    <lineage>
        <taxon>Bacteria</taxon>
        <taxon>Pseudomonadati</taxon>
        <taxon>Pseudomonadota</taxon>
        <taxon>Alphaproteobacteria</taxon>
        <taxon>Hyphomicrobiales</taxon>
        <taxon>Nitrobacteraceae</taxon>
        <taxon>Bradyrhizobium</taxon>
    </lineage>
</organism>
<dbReference type="Proteomes" id="UP000321304">
    <property type="component" value="Unassembled WGS sequence"/>
</dbReference>
<keyword evidence="4" id="KW-1185">Reference proteome</keyword>
<feature type="compositionally biased region" description="Basic and acidic residues" evidence="1">
    <location>
        <begin position="292"/>
        <end position="304"/>
    </location>
</feature>
<evidence type="ECO:0000256" key="1">
    <source>
        <dbReference type="SAM" id="MobiDB-lite"/>
    </source>
</evidence>
<evidence type="ECO:0000313" key="3">
    <source>
        <dbReference type="EMBL" id="TWB96957.1"/>
    </source>
</evidence>
<name>A0A560LNH9_9BRAD</name>
<protein>
    <submittedName>
        <fullName evidence="3">Nucleoside-diphosphate-sugar epimerase</fullName>
    </submittedName>
</protein>
<dbReference type="Gene3D" id="3.40.50.720">
    <property type="entry name" value="NAD(P)-binding Rossmann-like Domain"/>
    <property type="match status" value="1"/>
</dbReference>
<proteinExistence type="predicted"/>
<dbReference type="EMBL" id="VITY01000007">
    <property type="protein sequence ID" value="TWB96957.1"/>
    <property type="molecule type" value="Genomic_DNA"/>
</dbReference>
<gene>
    <name evidence="3" type="ORF">FBZ93_107203</name>
</gene>
<dbReference type="RefSeq" id="WP_146987763.1">
    <property type="nucleotide sequence ID" value="NZ_VITY01000007.1"/>
</dbReference>
<dbReference type="PANTHER" id="PTHR43245:SF13">
    <property type="entry name" value="UDP-D-APIOSE_UDP-D-XYLOSE SYNTHASE 2"/>
    <property type="match status" value="1"/>
</dbReference>
<reference evidence="3 4" key="1">
    <citation type="submission" date="2019-06" db="EMBL/GenBank/DDBJ databases">
        <title>Genomic Encyclopedia of Type Strains, Phase IV (KMG-V): Genome sequencing to study the core and pangenomes of soil and plant-associated prokaryotes.</title>
        <authorList>
            <person name="Whitman W."/>
        </authorList>
    </citation>
    <scope>NUCLEOTIDE SEQUENCE [LARGE SCALE GENOMIC DNA]</scope>
    <source>
        <strain evidence="3 4">BR 10355</strain>
    </source>
</reference>
<evidence type="ECO:0000313" key="4">
    <source>
        <dbReference type="Proteomes" id="UP000321304"/>
    </source>
</evidence>
<dbReference type="OrthoDB" id="7305551at2"/>
<dbReference type="AlphaFoldDB" id="A0A560LNH9"/>
<dbReference type="InterPro" id="IPR001509">
    <property type="entry name" value="Epimerase_deHydtase"/>
</dbReference>
<feature type="domain" description="NAD-dependent epimerase/dehydratase" evidence="2">
    <location>
        <begin position="3"/>
        <end position="213"/>
    </location>
</feature>
<sequence length="304" mass="33262">MRILLTGCTGFVGSALGPRLVAEGHELYCVCRPGTSITFGTKVAWDGTTPIDQASFPKTIDIVVHAAQSRRYRNFPADSREMFDVNVNMTMRLLDWAARAAAKHFCLLSSGAVYEPFTGVLREDAALAPSGFLGASKLASEIVAKPFSSVFSLSILRLFFPYGPGQYDRLIPQLIRRIRDGEAIQLSGGTEGIRLAPTFIDDIVDVILASIASSWTETLNVASSEMLSIRQIANMIAQQLGVEPKFEIVNANTPPVDIVPDLGRLASRLELRRFVQFKDGLQRTMATSPLDAPDHRPAESQHRA</sequence>
<accession>A0A560LNH9</accession>
<dbReference type="Pfam" id="PF01370">
    <property type="entry name" value="Epimerase"/>
    <property type="match status" value="1"/>
</dbReference>
<dbReference type="InterPro" id="IPR050177">
    <property type="entry name" value="Lipid_A_modif_metabolic_enz"/>
</dbReference>
<dbReference type="SUPFAM" id="SSF51735">
    <property type="entry name" value="NAD(P)-binding Rossmann-fold domains"/>
    <property type="match status" value="1"/>
</dbReference>
<evidence type="ECO:0000259" key="2">
    <source>
        <dbReference type="Pfam" id="PF01370"/>
    </source>
</evidence>
<comment type="caution">
    <text evidence="3">The sequence shown here is derived from an EMBL/GenBank/DDBJ whole genome shotgun (WGS) entry which is preliminary data.</text>
</comment>
<dbReference type="InterPro" id="IPR036291">
    <property type="entry name" value="NAD(P)-bd_dom_sf"/>
</dbReference>